<evidence type="ECO:0000256" key="1">
    <source>
        <dbReference type="ARBA" id="ARBA00023157"/>
    </source>
</evidence>
<dbReference type="Pfam" id="PF01185">
    <property type="entry name" value="Hydrophobin"/>
    <property type="match status" value="1"/>
</dbReference>
<dbReference type="Proteomes" id="UP000829685">
    <property type="component" value="Unassembled WGS sequence"/>
</dbReference>
<reference evidence="3" key="1">
    <citation type="submission" date="2021-03" db="EMBL/GenBank/DDBJ databases">
        <title>Revisited historic fungal species revealed as producer of novel bioactive compounds through whole genome sequencing and comparative genomics.</title>
        <authorList>
            <person name="Vignolle G.A."/>
            <person name="Hochenegger N."/>
            <person name="Mach R.L."/>
            <person name="Mach-Aigner A.R."/>
            <person name="Javad Rahimi M."/>
            <person name="Salim K.A."/>
            <person name="Chan C.M."/>
            <person name="Lim L.B.L."/>
            <person name="Cai F."/>
            <person name="Druzhinina I.S."/>
            <person name="U'Ren J.M."/>
            <person name="Derntl C."/>
        </authorList>
    </citation>
    <scope>NUCLEOTIDE SEQUENCE</scope>
    <source>
        <strain evidence="3">TUCIM 5799</strain>
    </source>
</reference>
<keyword evidence="1 2" id="KW-1015">Disulfide bond</keyword>
<keyword evidence="2" id="KW-0134">Cell wall</keyword>
<sequence>MQFKLLTIVGFAASVLAAPQVGTDIPSIPGDLTVGQADAICGSDTSLSCCNKVDQSGDAISIADGLLSGLLGNALSGGLGLFDGCSKLSLPLGIVGGGVGDLLNSQCKQTAACCQGTDSDQVSRIYL</sequence>
<dbReference type="GO" id="GO:0005199">
    <property type="term" value="F:structural constituent of cell wall"/>
    <property type="evidence" value="ECO:0007669"/>
    <property type="project" value="InterPro"/>
</dbReference>
<gene>
    <name evidence="3" type="ORF">JX265_005790</name>
</gene>
<dbReference type="EMBL" id="JAFIMR010000012">
    <property type="protein sequence ID" value="KAI1871804.1"/>
    <property type="molecule type" value="Genomic_DNA"/>
</dbReference>
<organism evidence="3 4">
    <name type="scientific">Neoarthrinium moseri</name>
    <dbReference type="NCBI Taxonomy" id="1658444"/>
    <lineage>
        <taxon>Eukaryota</taxon>
        <taxon>Fungi</taxon>
        <taxon>Dikarya</taxon>
        <taxon>Ascomycota</taxon>
        <taxon>Pezizomycotina</taxon>
        <taxon>Sordariomycetes</taxon>
        <taxon>Xylariomycetidae</taxon>
        <taxon>Amphisphaeriales</taxon>
        <taxon>Apiosporaceae</taxon>
        <taxon>Neoarthrinium</taxon>
    </lineage>
</organism>
<comment type="caution">
    <text evidence="3">The sequence shown here is derived from an EMBL/GenBank/DDBJ whole genome shotgun (WGS) entry which is preliminary data.</text>
</comment>
<keyword evidence="2" id="KW-0964">Secreted</keyword>
<protein>
    <recommendedName>
        <fullName evidence="2">Hydrophobin</fullName>
    </recommendedName>
</protein>
<evidence type="ECO:0000313" key="3">
    <source>
        <dbReference type="EMBL" id="KAI1871804.1"/>
    </source>
</evidence>
<feature type="signal peptide" evidence="2">
    <location>
        <begin position="1"/>
        <end position="17"/>
    </location>
</feature>
<evidence type="ECO:0000313" key="4">
    <source>
        <dbReference type="Proteomes" id="UP000829685"/>
    </source>
</evidence>
<name>A0A9P9WNB6_9PEZI</name>
<comment type="subcellular location">
    <subcellularLocation>
        <location evidence="2">Secreted</location>
        <location evidence="2">Cell wall</location>
    </subcellularLocation>
</comment>
<dbReference type="GO" id="GO:0009277">
    <property type="term" value="C:fungal-type cell wall"/>
    <property type="evidence" value="ECO:0007669"/>
    <property type="project" value="InterPro"/>
</dbReference>
<proteinExistence type="inferred from homology"/>
<dbReference type="SMART" id="SM00075">
    <property type="entry name" value="HYDRO"/>
    <property type="match status" value="1"/>
</dbReference>
<keyword evidence="4" id="KW-1185">Reference proteome</keyword>
<keyword evidence="2" id="KW-0732">Signal</keyword>
<dbReference type="CDD" id="cd23507">
    <property type="entry name" value="hydrophobin_I"/>
    <property type="match status" value="1"/>
</dbReference>
<dbReference type="InterPro" id="IPR001338">
    <property type="entry name" value="Class_I_Hydrophobin"/>
</dbReference>
<comment type="similarity">
    <text evidence="2">Belongs to the fungal hydrophobin family.</text>
</comment>
<accession>A0A9P9WNB6</accession>
<evidence type="ECO:0000256" key="2">
    <source>
        <dbReference type="RuleBase" id="RU365009"/>
    </source>
</evidence>
<feature type="chain" id="PRO_5040528801" description="Hydrophobin" evidence="2">
    <location>
        <begin position="18"/>
        <end position="127"/>
    </location>
</feature>
<dbReference type="AlphaFoldDB" id="A0A9P9WNB6"/>